<reference evidence="3" key="1">
    <citation type="submission" date="2015-06" db="UniProtKB">
        <authorList>
            <consortium name="EnsemblPlants"/>
        </authorList>
    </citation>
    <scope>IDENTIFICATION</scope>
</reference>
<feature type="compositionally biased region" description="Acidic residues" evidence="1">
    <location>
        <begin position="389"/>
        <end position="408"/>
    </location>
</feature>
<dbReference type="AlphaFoldDB" id="R7W2X5"/>
<organism evidence="3">
    <name type="scientific">Aegilops tauschii</name>
    <name type="common">Tausch's goatgrass</name>
    <name type="synonym">Aegilops squarrosa</name>
    <dbReference type="NCBI Taxonomy" id="37682"/>
    <lineage>
        <taxon>Eukaryota</taxon>
        <taxon>Viridiplantae</taxon>
        <taxon>Streptophyta</taxon>
        <taxon>Embryophyta</taxon>
        <taxon>Tracheophyta</taxon>
        <taxon>Spermatophyta</taxon>
        <taxon>Magnoliopsida</taxon>
        <taxon>Liliopsida</taxon>
        <taxon>Poales</taxon>
        <taxon>Poaceae</taxon>
        <taxon>BOP clade</taxon>
        <taxon>Pooideae</taxon>
        <taxon>Triticodae</taxon>
        <taxon>Triticeae</taxon>
        <taxon>Triticinae</taxon>
        <taxon>Aegilops</taxon>
    </lineage>
</organism>
<protein>
    <recommendedName>
        <fullName evidence="2">DUF6598 domain-containing protein</fullName>
    </recommendedName>
</protein>
<sequence>MPSLAERTENLNVVWDPLKVHSGIKGLTNQPKLSGDKFKLAAEGVPLKCMICECTIMDPVYSGKMCEECTIMHEKQPTFLGLLRSTDKSKLDDMHKKKVQELMVYDPKRHSNVFTRFCGFHLANFDLDEKSNAKLGPSYDPGVPKMADSSINVISLRIVKTGPDYTYPVEVFGRVIVRDEVDYKCVLLFDREKNNAQLINSEEDMLALTGPCRALVTDDLLFFEFDLKIKGKGEHDSEVQFSKGVILYHLDQYHKRFTRQLPSFQSTVKLVLQHVANPVAASVQVYVLDKQPGVDFNGKITVGTTGNYRQHMIVYDSSLPSSHLIRQDGSLVLNRNLLAVQEPSEDTAFKDDEQMVVYVCFLDAGCEIEDEDYAEPVFEDADYIRAGGDEEISEEDSEGETEEDEDGSVDPKNLVTLRYPLRETVCEFGSCKLKVKVKWTAILDAPPHGEYVTRFGVLPDGYKSPNYRRGSFFDR</sequence>
<dbReference type="Pfam" id="PF20241">
    <property type="entry name" value="DUF6598"/>
    <property type="match status" value="1"/>
</dbReference>
<evidence type="ECO:0000313" key="3">
    <source>
        <dbReference type="EnsemblPlants" id="EMT13886"/>
    </source>
</evidence>
<dbReference type="EnsemblPlants" id="EMT13886">
    <property type="protein sequence ID" value="EMT13886"/>
    <property type="gene ID" value="F775_15320"/>
</dbReference>
<evidence type="ECO:0000259" key="2">
    <source>
        <dbReference type="Pfam" id="PF20241"/>
    </source>
</evidence>
<feature type="domain" description="DUF6598" evidence="2">
    <location>
        <begin position="151"/>
        <end position="342"/>
    </location>
</feature>
<proteinExistence type="predicted"/>
<dbReference type="PANTHER" id="PTHR33065:SF187">
    <property type="entry name" value="DUF6598 DOMAIN-CONTAINING PROTEIN"/>
    <property type="match status" value="1"/>
</dbReference>
<feature type="region of interest" description="Disordered" evidence="1">
    <location>
        <begin position="389"/>
        <end position="411"/>
    </location>
</feature>
<evidence type="ECO:0000256" key="1">
    <source>
        <dbReference type="SAM" id="MobiDB-lite"/>
    </source>
</evidence>
<dbReference type="InterPro" id="IPR046533">
    <property type="entry name" value="DUF6598"/>
</dbReference>
<dbReference type="PANTHER" id="PTHR33065">
    <property type="entry name" value="OS07G0486400 PROTEIN"/>
    <property type="match status" value="1"/>
</dbReference>
<dbReference type="ExpressionAtlas" id="R7W2X5">
    <property type="expression patterns" value="baseline"/>
</dbReference>
<accession>R7W2X5</accession>
<name>R7W2X5_AEGTA</name>